<dbReference type="UniPathway" id="UPA01057">
    <property type="reaction ID" value="UER00166"/>
</dbReference>
<dbReference type="InterPro" id="IPR010192">
    <property type="entry name" value="MenE"/>
</dbReference>
<evidence type="ECO:0000256" key="4">
    <source>
        <dbReference type="ARBA" id="ARBA00022840"/>
    </source>
</evidence>
<dbReference type="Pfam" id="PF00501">
    <property type="entry name" value="AMP-binding"/>
    <property type="match status" value="1"/>
</dbReference>
<evidence type="ECO:0000256" key="3">
    <source>
        <dbReference type="ARBA" id="ARBA00022741"/>
    </source>
</evidence>
<organism evidence="9 10">
    <name type="scientific">Lentilactobacillus parabuchneri DSM 5707 = NBRC 107865</name>
    <dbReference type="NCBI Taxonomy" id="1423784"/>
    <lineage>
        <taxon>Bacteria</taxon>
        <taxon>Bacillati</taxon>
        <taxon>Bacillota</taxon>
        <taxon>Bacilli</taxon>
        <taxon>Lactobacillales</taxon>
        <taxon>Lactobacillaceae</taxon>
        <taxon>Lentilactobacillus</taxon>
    </lineage>
</organism>
<sequence length="479" mass="53074">MKALDNWILKQALISPAKLAVDDGQTRLTFAELKSRVEVTAGKLLASPAVKGKRVAMMTRNSLAGYLMALAVLGTGKTIVWINWRLSDEEIGRQLTDSQAAVCLVDDALWRSDFRAPFMKFSALEQSDAQPHQLVDQFNNADVASIMYTSGTTGAPKGVMQTFGNHFASAVSSSLNLGLTGHDEWLCAVPIFHISGFSIMMRGLIYGMTVRLIDHFDPVVVDHILTTEPISTISVVPYMLKKLLDLRRDQRNVYNPYFRCMLLGGGPIDLETLKDCRQLQIPVVQSYGMTETCSQIVALNDADADSRIGSVGKPLFLTQLKLAERNQEVLLKTPALTVGYLNRPQALPDKLTADGWYRTGDIGHFDSDGFLYIDGRIDDMIISGGENIFPDEIESVYLQRPDVDGIAIVGVDDAKWGQRPVAFVVGNQPISEPELIQFGRQRLAHYKVPKQFIQIDQLPMNAGGKVQRFKLKQRIDASL</sequence>
<dbReference type="Pfam" id="PF13193">
    <property type="entry name" value="AMP-binding_C"/>
    <property type="match status" value="1"/>
</dbReference>
<dbReference type="EC" id="6.2.1.26" evidence="5"/>
<dbReference type="GO" id="GO:0005524">
    <property type="term" value="F:ATP binding"/>
    <property type="evidence" value="ECO:0007669"/>
    <property type="project" value="UniProtKB-KW"/>
</dbReference>
<keyword evidence="1 5" id="KW-0474">Menaquinone biosynthesis</keyword>
<comment type="pathway">
    <text evidence="5">Quinol/quinone metabolism; 1,4-dihydroxy-2-naphthoate biosynthesis; 1,4-dihydroxy-2-naphthoate from chorismate: step 5/7.</text>
</comment>
<feature type="domain" description="AMP-dependent synthetase/ligase" evidence="7">
    <location>
        <begin position="14"/>
        <end position="329"/>
    </location>
</feature>
<evidence type="ECO:0000313" key="10">
    <source>
        <dbReference type="Proteomes" id="UP000051957"/>
    </source>
</evidence>
<evidence type="ECO:0000259" key="8">
    <source>
        <dbReference type="Pfam" id="PF13193"/>
    </source>
</evidence>
<dbReference type="PATRIC" id="fig|1423784.4.peg.892"/>
<dbReference type="NCBIfam" id="TIGR01923">
    <property type="entry name" value="menE"/>
    <property type="match status" value="1"/>
</dbReference>
<dbReference type="InterPro" id="IPR042099">
    <property type="entry name" value="ANL_N_sf"/>
</dbReference>
<proteinExistence type="inferred from homology"/>
<feature type="domain" description="AMP-binding enzyme C-terminal" evidence="8">
    <location>
        <begin position="392"/>
        <end position="465"/>
    </location>
</feature>
<keyword evidence="6" id="KW-0812">Transmembrane</keyword>
<dbReference type="NCBIfam" id="NF002966">
    <property type="entry name" value="PRK03640.1"/>
    <property type="match status" value="1"/>
</dbReference>
<evidence type="ECO:0000313" key="9">
    <source>
        <dbReference type="EMBL" id="KRM45301.1"/>
    </source>
</evidence>
<dbReference type="HAMAP" id="MF_00731">
    <property type="entry name" value="MenE"/>
    <property type="match status" value="1"/>
</dbReference>
<reference evidence="9 10" key="1">
    <citation type="journal article" date="2015" name="Genome Announc.">
        <title>Expanding the biotechnology potential of lactobacilli through comparative genomics of 213 strains and associated genera.</title>
        <authorList>
            <person name="Sun Z."/>
            <person name="Harris H.M."/>
            <person name="McCann A."/>
            <person name="Guo C."/>
            <person name="Argimon S."/>
            <person name="Zhang W."/>
            <person name="Yang X."/>
            <person name="Jeffery I.B."/>
            <person name="Cooney J.C."/>
            <person name="Kagawa T.F."/>
            <person name="Liu W."/>
            <person name="Song Y."/>
            <person name="Salvetti E."/>
            <person name="Wrobel A."/>
            <person name="Rasinkangas P."/>
            <person name="Parkhill J."/>
            <person name="Rea M.C."/>
            <person name="O'Sullivan O."/>
            <person name="Ritari J."/>
            <person name="Douillard F.P."/>
            <person name="Paul Ross R."/>
            <person name="Yang R."/>
            <person name="Briner A.E."/>
            <person name="Felis G.E."/>
            <person name="de Vos W.M."/>
            <person name="Barrangou R."/>
            <person name="Klaenhammer T.R."/>
            <person name="Caufield P.W."/>
            <person name="Cui Y."/>
            <person name="Zhang H."/>
            <person name="O'Toole P.W."/>
        </authorList>
    </citation>
    <scope>NUCLEOTIDE SEQUENCE [LARGE SCALE GENOMIC DNA]</scope>
    <source>
        <strain evidence="9 10">DSM 5707</strain>
    </source>
</reference>
<dbReference type="InterPro" id="IPR020845">
    <property type="entry name" value="AMP-binding_CS"/>
</dbReference>
<keyword evidence="4 5" id="KW-0067">ATP-binding</keyword>
<dbReference type="UniPathway" id="UPA00079"/>
<gene>
    <name evidence="5" type="primary">menE</name>
    <name evidence="9" type="ORF">FC51_GL000889</name>
</gene>
<comment type="caution">
    <text evidence="9">The sequence shown here is derived from an EMBL/GenBank/DDBJ whole genome shotgun (WGS) entry which is preliminary data.</text>
</comment>
<comment type="catalytic activity">
    <reaction evidence="5">
        <text>2-succinylbenzoate + ATP + CoA = 2-succinylbenzoyl-CoA + AMP + diphosphate</text>
        <dbReference type="Rhea" id="RHEA:17009"/>
        <dbReference type="ChEBI" id="CHEBI:18325"/>
        <dbReference type="ChEBI" id="CHEBI:30616"/>
        <dbReference type="ChEBI" id="CHEBI:33019"/>
        <dbReference type="ChEBI" id="CHEBI:57287"/>
        <dbReference type="ChEBI" id="CHEBI:57364"/>
        <dbReference type="ChEBI" id="CHEBI:456215"/>
        <dbReference type="EC" id="6.2.1.26"/>
    </reaction>
</comment>
<evidence type="ECO:0000256" key="5">
    <source>
        <dbReference type="HAMAP-Rule" id="MF_00731"/>
    </source>
</evidence>
<evidence type="ECO:0000256" key="6">
    <source>
        <dbReference type="SAM" id="Phobius"/>
    </source>
</evidence>
<dbReference type="EMBL" id="AZGK01000018">
    <property type="protein sequence ID" value="KRM45301.1"/>
    <property type="molecule type" value="Genomic_DNA"/>
</dbReference>
<evidence type="ECO:0000256" key="1">
    <source>
        <dbReference type="ARBA" id="ARBA00022428"/>
    </source>
</evidence>
<evidence type="ECO:0000256" key="2">
    <source>
        <dbReference type="ARBA" id="ARBA00022598"/>
    </source>
</evidence>
<name>A0A0R1YTW7_9LACO</name>
<dbReference type="Proteomes" id="UP000051957">
    <property type="component" value="Unassembled WGS sequence"/>
</dbReference>
<dbReference type="AlphaFoldDB" id="A0A0R1YTW7"/>
<evidence type="ECO:0000259" key="7">
    <source>
        <dbReference type="Pfam" id="PF00501"/>
    </source>
</evidence>
<dbReference type="InterPro" id="IPR045851">
    <property type="entry name" value="AMP-bd_C_sf"/>
</dbReference>
<comment type="function">
    <text evidence="5">Converts 2-succinylbenzoate (OSB) to 2-succinylbenzoyl-CoA (OSB-CoA).</text>
</comment>
<dbReference type="GO" id="GO:0006631">
    <property type="term" value="P:fatty acid metabolic process"/>
    <property type="evidence" value="ECO:0007669"/>
    <property type="project" value="TreeGrafter"/>
</dbReference>
<keyword evidence="2 5" id="KW-0436">Ligase</keyword>
<dbReference type="GO" id="GO:0031956">
    <property type="term" value="F:medium-chain fatty acid-CoA ligase activity"/>
    <property type="evidence" value="ECO:0007669"/>
    <property type="project" value="TreeGrafter"/>
</dbReference>
<feature type="transmembrane region" description="Helical" evidence="6">
    <location>
        <begin position="63"/>
        <end position="84"/>
    </location>
</feature>
<dbReference type="GO" id="GO:0009234">
    <property type="term" value="P:menaquinone biosynthetic process"/>
    <property type="evidence" value="ECO:0007669"/>
    <property type="project" value="UniProtKB-UniRule"/>
</dbReference>
<dbReference type="InterPro" id="IPR025110">
    <property type="entry name" value="AMP-bd_C"/>
</dbReference>
<comment type="pathway">
    <text evidence="5">Quinol/quinone metabolism; menaquinone biosynthesis.</text>
</comment>
<comment type="similarity">
    <text evidence="5">Belongs to the ATP-dependent AMP-binding enzyme family. MenE subfamily.</text>
</comment>
<dbReference type="PROSITE" id="PS00455">
    <property type="entry name" value="AMP_BINDING"/>
    <property type="match status" value="1"/>
</dbReference>
<accession>A0A0R1YTW7</accession>
<dbReference type="Gene3D" id="3.30.300.30">
    <property type="match status" value="1"/>
</dbReference>
<dbReference type="Gene3D" id="3.40.50.12780">
    <property type="entry name" value="N-terminal domain of ligase-like"/>
    <property type="match status" value="1"/>
</dbReference>
<dbReference type="InterPro" id="IPR000873">
    <property type="entry name" value="AMP-dep_synth/lig_dom"/>
</dbReference>
<keyword evidence="6" id="KW-0472">Membrane</keyword>
<dbReference type="PANTHER" id="PTHR43201">
    <property type="entry name" value="ACYL-COA SYNTHETASE"/>
    <property type="match status" value="1"/>
</dbReference>
<keyword evidence="3 5" id="KW-0547">Nucleotide-binding</keyword>
<dbReference type="PANTHER" id="PTHR43201:SF5">
    <property type="entry name" value="MEDIUM-CHAIN ACYL-COA LIGASE ACSF2, MITOCHONDRIAL"/>
    <property type="match status" value="1"/>
</dbReference>
<keyword evidence="6" id="KW-1133">Transmembrane helix</keyword>
<dbReference type="GO" id="GO:0008756">
    <property type="term" value="F:o-succinylbenzoate-CoA ligase activity"/>
    <property type="evidence" value="ECO:0007669"/>
    <property type="project" value="UniProtKB-UniRule"/>
</dbReference>
<dbReference type="SUPFAM" id="SSF56801">
    <property type="entry name" value="Acetyl-CoA synthetase-like"/>
    <property type="match status" value="1"/>
</dbReference>
<protein>
    <recommendedName>
        <fullName evidence="5">2-succinylbenzoate--CoA ligase</fullName>
        <ecNumber evidence="5">6.2.1.26</ecNumber>
    </recommendedName>
    <alternativeName>
        <fullName evidence="5">o-succinylbenzoyl-CoA synthetase</fullName>
        <shortName evidence="5">OSB-CoA synthetase</shortName>
    </alternativeName>
</protein>